<dbReference type="eggNOG" id="COG0502">
    <property type="taxonomic scope" value="Bacteria"/>
</dbReference>
<comment type="pathway">
    <text evidence="1 13">Cofactor biosynthesis; biotin biosynthesis; biotin from 7,8-diaminononanoate: step 2/2.</text>
</comment>
<keyword evidence="10 13" id="KW-0408">Iron</keyword>
<dbReference type="HOGENOM" id="CLU_033172_2_1_7"/>
<keyword evidence="11 13" id="KW-0411">Iron-sulfur</keyword>
<evidence type="ECO:0000256" key="1">
    <source>
        <dbReference type="ARBA" id="ARBA00004942"/>
    </source>
</evidence>
<comment type="catalytic activity">
    <reaction evidence="12 13">
        <text>(4R,5S)-dethiobiotin + (sulfur carrier)-SH + 2 reduced [2Fe-2S]-[ferredoxin] + 2 S-adenosyl-L-methionine = (sulfur carrier)-H + biotin + 2 5'-deoxyadenosine + 2 L-methionine + 2 oxidized [2Fe-2S]-[ferredoxin]</text>
        <dbReference type="Rhea" id="RHEA:22060"/>
        <dbReference type="Rhea" id="RHEA-COMP:10000"/>
        <dbReference type="Rhea" id="RHEA-COMP:10001"/>
        <dbReference type="Rhea" id="RHEA-COMP:14737"/>
        <dbReference type="Rhea" id="RHEA-COMP:14739"/>
        <dbReference type="ChEBI" id="CHEBI:17319"/>
        <dbReference type="ChEBI" id="CHEBI:29917"/>
        <dbReference type="ChEBI" id="CHEBI:33737"/>
        <dbReference type="ChEBI" id="CHEBI:33738"/>
        <dbReference type="ChEBI" id="CHEBI:57586"/>
        <dbReference type="ChEBI" id="CHEBI:57844"/>
        <dbReference type="ChEBI" id="CHEBI:59789"/>
        <dbReference type="ChEBI" id="CHEBI:64428"/>
        <dbReference type="ChEBI" id="CHEBI:149473"/>
        <dbReference type="EC" id="2.8.1.6"/>
    </reaction>
</comment>
<comment type="cofactor">
    <cofactor evidence="13 14">
        <name>[4Fe-4S] cluster</name>
        <dbReference type="ChEBI" id="CHEBI:49883"/>
    </cofactor>
    <text evidence="13 14">Binds 1 [4Fe-4S] cluster. The cluster is coordinated with 3 cysteines and an exchangeable S-adenosyl-L-methionine.</text>
</comment>
<evidence type="ECO:0000256" key="13">
    <source>
        <dbReference type="HAMAP-Rule" id="MF_01694"/>
    </source>
</evidence>
<evidence type="ECO:0000256" key="2">
    <source>
        <dbReference type="ARBA" id="ARBA00010765"/>
    </source>
</evidence>
<keyword evidence="6 13" id="KW-0949">S-adenosyl-L-methionine</keyword>
<dbReference type="InterPro" id="IPR013785">
    <property type="entry name" value="Aldolase_TIM"/>
</dbReference>
<dbReference type="SMART" id="SM00729">
    <property type="entry name" value="Elp3"/>
    <property type="match status" value="1"/>
</dbReference>
<dbReference type="EMBL" id="CP001940">
    <property type="protein sequence ID" value="ADH86230.1"/>
    <property type="molecule type" value="Genomic_DNA"/>
</dbReference>
<evidence type="ECO:0000256" key="14">
    <source>
        <dbReference type="PIRSR" id="PIRSR001619-1"/>
    </source>
</evidence>
<dbReference type="AlphaFoldDB" id="D6Z3V5"/>
<dbReference type="PANTHER" id="PTHR22976">
    <property type="entry name" value="BIOTIN SYNTHASE"/>
    <property type="match status" value="1"/>
</dbReference>
<dbReference type="InterPro" id="IPR024177">
    <property type="entry name" value="Biotin_synthase"/>
</dbReference>
<feature type="binding site" evidence="13 14">
    <location>
        <position position="185"/>
    </location>
    <ligand>
        <name>[2Fe-2S] cluster</name>
        <dbReference type="ChEBI" id="CHEBI:190135"/>
    </ligand>
</feature>
<dbReference type="Pfam" id="PF06968">
    <property type="entry name" value="BATS"/>
    <property type="match status" value="1"/>
</dbReference>
<evidence type="ECO:0000259" key="15">
    <source>
        <dbReference type="PROSITE" id="PS51918"/>
    </source>
</evidence>
<comment type="function">
    <text evidence="13">Catalyzes the conversion of dethiobiotin (DTB) to biotin by the insertion of a sulfur atom into dethiobiotin via a radical-based mechanism.</text>
</comment>
<dbReference type="NCBIfam" id="TIGR00433">
    <property type="entry name" value="bioB"/>
    <property type="match status" value="1"/>
</dbReference>
<feature type="binding site" evidence="13 14">
    <location>
        <position position="93"/>
    </location>
    <ligand>
        <name>[2Fe-2S] cluster</name>
        <dbReference type="ChEBI" id="CHEBI:190135"/>
    </ligand>
</feature>
<comment type="subunit">
    <text evidence="13">Homodimer.</text>
</comment>
<dbReference type="STRING" id="589865.DaAHT2_1535"/>
<reference evidence="17" key="1">
    <citation type="submission" date="2010-02" db="EMBL/GenBank/DDBJ databases">
        <title>Complete sequence of Desulfurivibrio alkaliphilus AHT2.</title>
        <authorList>
            <consortium name="US DOE Joint Genome Institute"/>
            <person name="Pitluck S."/>
            <person name="Chertkov O."/>
            <person name="Detter J.C."/>
            <person name="Han C."/>
            <person name="Tapia R."/>
            <person name="Larimer F."/>
            <person name="Land M."/>
            <person name="Hauser L."/>
            <person name="Kyrpides N."/>
            <person name="Mikhailova N."/>
            <person name="Sorokin D.Y."/>
            <person name="Muyzer G."/>
            <person name="Woyke T."/>
        </authorList>
    </citation>
    <scope>NUCLEOTIDE SEQUENCE [LARGE SCALE GENOMIC DNA]</scope>
    <source>
        <strain evidence="17">DSM 19089 / UNIQEM U267 / AHT2</strain>
    </source>
</reference>
<evidence type="ECO:0000256" key="8">
    <source>
        <dbReference type="ARBA" id="ARBA00022723"/>
    </source>
</evidence>
<feature type="binding site" evidence="13 14">
    <location>
        <position position="49"/>
    </location>
    <ligand>
        <name>[4Fe-4S] cluster</name>
        <dbReference type="ChEBI" id="CHEBI:49883"/>
        <note>4Fe-4S-S-AdoMet</note>
    </ligand>
</feature>
<comment type="cofactor">
    <cofactor evidence="14">
        <name>[2Fe-2S] cluster</name>
        <dbReference type="ChEBI" id="CHEBI:190135"/>
    </cofactor>
    <text evidence="14">Binds 1 [2Fe-2S] cluster. The cluster is coordinated with 3 cysteines and 1 arginine.</text>
</comment>
<dbReference type="Proteomes" id="UP000001508">
    <property type="component" value="Chromosome"/>
</dbReference>
<dbReference type="RefSeq" id="WP_013163757.1">
    <property type="nucleotide sequence ID" value="NC_014216.1"/>
</dbReference>
<evidence type="ECO:0000256" key="11">
    <source>
        <dbReference type="ARBA" id="ARBA00023014"/>
    </source>
</evidence>
<dbReference type="SFLD" id="SFLDS00029">
    <property type="entry name" value="Radical_SAM"/>
    <property type="match status" value="1"/>
</dbReference>
<evidence type="ECO:0000256" key="3">
    <source>
        <dbReference type="ARBA" id="ARBA00012236"/>
    </source>
</evidence>
<dbReference type="InParanoid" id="D6Z3V5"/>
<dbReference type="SMART" id="SM00876">
    <property type="entry name" value="BATS"/>
    <property type="match status" value="1"/>
</dbReference>
<evidence type="ECO:0000256" key="7">
    <source>
        <dbReference type="ARBA" id="ARBA00022714"/>
    </source>
</evidence>
<protein>
    <recommendedName>
        <fullName evidence="3 13">Biotin synthase</fullName>
        <ecNumber evidence="3 13">2.8.1.6</ecNumber>
    </recommendedName>
</protein>
<dbReference type="InterPro" id="IPR006638">
    <property type="entry name" value="Elp3/MiaA/NifB-like_rSAM"/>
</dbReference>
<keyword evidence="7 13" id="KW-0001">2Fe-2S</keyword>
<dbReference type="InterPro" id="IPR007197">
    <property type="entry name" value="rSAM"/>
</dbReference>
<dbReference type="Gene3D" id="3.20.20.70">
    <property type="entry name" value="Aldolase class I"/>
    <property type="match status" value="1"/>
</dbReference>
<evidence type="ECO:0000313" key="16">
    <source>
        <dbReference type="EMBL" id="ADH86230.1"/>
    </source>
</evidence>
<keyword evidence="5 13" id="KW-0808">Transferase</keyword>
<dbReference type="InterPro" id="IPR002684">
    <property type="entry name" value="Biotin_synth/BioAB"/>
</dbReference>
<feature type="binding site" evidence="13 14">
    <location>
        <position position="255"/>
    </location>
    <ligand>
        <name>[2Fe-2S] cluster</name>
        <dbReference type="ChEBI" id="CHEBI:190135"/>
    </ligand>
</feature>
<dbReference type="CDD" id="cd01335">
    <property type="entry name" value="Radical_SAM"/>
    <property type="match status" value="1"/>
</dbReference>
<sequence>MDKENRQEIERWRQLSTAELLARATAVKVANRSDSFSFCSIINAKSGKCSEDCRYCVQSAHYQTDAPIYPLKDTAEIVAAAEAAKEAGASRFSMVTSGRGLTAAEVEAVAERFAAIARRVEIKLCGSFGILDRDALVRLKAAGMCRYHHNLETSERFFPEVTTTHTFADRIATIQAAQEAGLEVCAGGIFGLGESEDDRIEMALRLRELAVDSVPLNFLIPLPGTPLAGIEPLPIREIVRSIAIFRLLLPKVCIRLAGGRETALEDFLATAFQAGADGMMIGGYLTQRGRSVEADRKFAREMQQFWA</sequence>
<feature type="binding site" evidence="13 14">
    <location>
        <position position="125"/>
    </location>
    <ligand>
        <name>[2Fe-2S] cluster</name>
        <dbReference type="ChEBI" id="CHEBI:190135"/>
    </ligand>
</feature>
<keyword evidence="8 13" id="KW-0479">Metal-binding</keyword>
<dbReference type="PANTHER" id="PTHR22976:SF2">
    <property type="entry name" value="BIOTIN SYNTHASE, MITOCHONDRIAL"/>
    <property type="match status" value="1"/>
</dbReference>
<dbReference type="HAMAP" id="MF_01694">
    <property type="entry name" value="BioB"/>
    <property type="match status" value="1"/>
</dbReference>
<dbReference type="SFLD" id="SFLDG01060">
    <property type="entry name" value="BATS_domain_containing"/>
    <property type="match status" value="1"/>
</dbReference>
<keyword evidence="4 13" id="KW-0004">4Fe-4S</keyword>
<dbReference type="FunCoup" id="D6Z3V5">
    <property type="interactions" value="314"/>
</dbReference>
<feature type="binding site" evidence="13 14">
    <location>
        <position position="56"/>
    </location>
    <ligand>
        <name>[4Fe-4S] cluster</name>
        <dbReference type="ChEBI" id="CHEBI:49883"/>
        <note>4Fe-4S-S-AdoMet</note>
    </ligand>
</feature>
<dbReference type="InterPro" id="IPR010722">
    <property type="entry name" value="BATS_dom"/>
</dbReference>
<dbReference type="Pfam" id="PF04055">
    <property type="entry name" value="Radical_SAM"/>
    <property type="match status" value="1"/>
</dbReference>
<evidence type="ECO:0000256" key="4">
    <source>
        <dbReference type="ARBA" id="ARBA00022485"/>
    </source>
</evidence>
<dbReference type="PROSITE" id="PS51918">
    <property type="entry name" value="RADICAL_SAM"/>
    <property type="match status" value="1"/>
</dbReference>
<dbReference type="PIRSF" id="PIRSF001619">
    <property type="entry name" value="Biotin_synth"/>
    <property type="match status" value="1"/>
</dbReference>
<keyword evidence="17" id="KW-1185">Reference proteome</keyword>
<dbReference type="UniPathway" id="UPA00078">
    <property type="reaction ID" value="UER00162"/>
</dbReference>
<keyword evidence="9 13" id="KW-0093">Biotin biosynthesis</keyword>
<dbReference type="GO" id="GO:0009102">
    <property type="term" value="P:biotin biosynthetic process"/>
    <property type="evidence" value="ECO:0007669"/>
    <property type="project" value="UniProtKB-UniRule"/>
</dbReference>
<feature type="binding site" evidence="13 14">
    <location>
        <position position="53"/>
    </location>
    <ligand>
        <name>[4Fe-4S] cluster</name>
        <dbReference type="ChEBI" id="CHEBI:49883"/>
        <note>4Fe-4S-S-AdoMet</note>
    </ligand>
</feature>
<dbReference type="InterPro" id="IPR058240">
    <property type="entry name" value="rSAM_sf"/>
</dbReference>
<evidence type="ECO:0000256" key="6">
    <source>
        <dbReference type="ARBA" id="ARBA00022691"/>
    </source>
</evidence>
<proteinExistence type="inferred from homology"/>
<comment type="cofactor">
    <cofactor evidence="13">
        <name>[2Fe-2S] cluster</name>
        <dbReference type="ChEBI" id="CHEBI:190135"/>
    </cofactor>
    <text evidence="13">Binds 1 [2Fe-2S] cluster. The cluster is coordinated with 3 cysteines and 1 arginine.</text>
</comment>
<evidence type="ECO:0000256" key="5">
    <source>
        <dbReference type="ARBA" id="ARBA00022679"/>
    </source>
</evidence>
<dbReference type="OrthoDB" id="9786826at2"/>
<comment type="similarity">
    <text evidence="2 13">Belongs to the radical SAM superfamily. Biotin synthase family.</text>
</comment>
<dbReference type="GO" id="GO:0005506">
    <property type="term" value="F:iron ion binding"/>
    <property type="evidence" value="ECO:0007669"/>
    <property type="project" value="UniProtKB-UniRule"/>
</dbReference>
<organism evidence="16 17">
    <name type="scientific">Desulfurivibrio alkaliphilus (strain DSM 19089 / UNIQEM U267 / AHT2)</name>
    <dbReference type="NCBI Taxonomy" id="589865"/>
    <lineage>
        <taxon>Bacteria</taxon>
        <taxon>Pseudomonadati</taxon>
        <taxon>Thermodesulfobacteriota</taxon>
        <taxon>Desulfobulbia</taxon>
        <taxon>Desulfobulbales</taxon>
        <taxon>Desulfobulbaceae</taxon>
        <taxon>Desulfurivibrio</taxon>
    </lineage>
</organism>
<dbReference type="GO" id="GO:0051537">
    <property type="term" value="F:2 iron, 2 sulfur cluster binding"/>
    <property type="evidence" value="ECO:0007669"/>
    <property type="project" value="UniProtKB-KW"/>
</dbReference>
<dbReference type="EC" id="2.8.1.6" evidence="3 13"/>
<feature type="domain" description="Radical SAM core" evidence="15">
    <location>
        <begin position="31"/>
        <end position="260"/>
    </location>
</feature>
<accession>D6Z3V5</accession>
<dbReference type="GO" id="GO:0004076">
    <property type="term" value="F:biotin synthase activity"/>
    <property type="evidence" value="ECO:0007669"/>
    <property type="project" value="UniProtKB-UniRule"/>
</dbReference>
<evidence type="ECO:0000256" key="10">
    <source>
        <dbReference type="ARBA" id="ARBA00023004"/>
    </source>
</evidence>
<evidence type="ECO:0000256" key="9">
    <source>
        <dbReference type="ARBA" id="ARBA00022756"/>
    </source>
</evidence>
<dbReference type="SUPFAM" id="SSF102114">
    <property type="entry name" value="Radical SAM enzymes"/>
    <property type="match status" value="1"/>
</dbReference>
<evidence type="ECO:0000313" key="17">
    <source>
        <dbReference type="Proteomes" id="UP000001508"/>
    </source>
</evidence>
<evidence type="ECO:0000256" key="12">
    <source>
        <dbReference type="ARBA" id="ARBA00051157"/>
    </source>
</evidence>
<gene>
    <name evidence="13" type="primary">bioB</name>
    <name evidence="16" type="ordered locus">DaAHT2_1535</name>
</gene>
<name>D6Z3V5_DESAT</name>
<dbReference type="KEGG" id="dak:DaAHT2_1535"/>
<dbReference type="SFLD" id="SFLDG01278">
    <property type="entry name" value="biotin_synthase_like"/>
    <property type="match status" value="1"/>
</dbReference>
<dbReference type="GO" id="GO:0051539">
    <property type="term" value="F:4 iron, 4 sulfur cluster binding"/>
    <property type="evidence" value="ECO:0007669"/>
    <property type="project" value="UniProtKB-KW"/>
</dbReference>